<keyword evidence="2" id="KW-1185">Reference proteome</keyword>
<dbReference type="EMBL" id="CP060203">
    <property type="protein sequence ID" value="QNS40320.1"/>
    <property type="molecule type" value="Genomic_DNA"/>
</dbReference>
<accession>A0A7H1DTL2</accession>
<evidence type="ECO:0000313" key="1">
    <source>
        <dbReference type="EMBL" id="QNS40320.1"/>
    </source>
</evidence>
<dbReference type="Proteomes" id="UP000516438">
    <property type="component" value="Chromosome"/>
</dbReference>
<protein>
    <submittedName>
        <fullName evidence="1">Uncharacterized protein</fullName>
    </submittedName>
</protein>
<dbReference type="KEGG" id="cmaq:H0S70_07925"/>
<name>A0A7H1DTL2_9FLAO</name>
<evidence type="ECO:0000313" key="2">
    <source>
        <dbReference type="Proteomes" id="UP000516438"/>
    </source>
</evidence>
<proteinExistence type="predicted"/>
<sequence>MRRIVFFSKEDLAHHSMMNKINDFFKAKKYEQEFDTFNDIIELNHIGQYLDNEFVHNDWNPHEIEYYRAIAKNFKRSISLFFHQLTSTKILANFDDIDYDYTKTFWLLINRFDSYKTISKRDLQELLTKQKFNIRHVLFCNKIVSLFDEEIKDFLCKNVTHAEIILDYYEKKHDREQQTKYFPKSLSLKDKENLIERYVESEGSNLNYLRLIVKSKDSDSLKIGDKVKLKAKKLADQINDELLHSENAIVIKKGVALSEDQKEVKKIIVRDDQEIISYSKKRLLENTDPKTLVLNFRKIFGFFDFQGCIDLVSRSHEIDSFETTFMRSKNEFLASWAFGSKSTDGRMNFEIYKYFLDSINVKLEDIFEFFANDYLNKAFNIDYLKLHLPSSDSTVLEKIRLIVPEFESLLEQYKLYVEDDTVDYDLMQVSTKTSGFEKIPSLLEKKYVYPIGNEHDVLRYNFFNNMSPLFDYGRFGKTYSNFYNLILSKKIKIDEYVGYKRTYIQYFIDKKYLMTDEEGHLSLVNTDLLLLVGYFHKYDVISYWYLPKNLRSEIDKMKDENMVRFTDKLFTEAEQDYFNYYLNNKFSNGLWLRNKYVHATNSHEIEEQENDYKILLKLLVLLILKIEDDLMIAKSILVSHRKSKEQL</sequence>
<organism evidence="1 2">
    <name type="scientific">Chryseobacterium manosquense</name>
    <dbReference type="NCBI Taxonomy" id="2754694"/>
    <lineage>
        <taxon>Bacteria</taxon>
        <taxon>Pseudomonadati</taxon>
        <taxon>Bacteroidota</taxon>
        <taxon>Flavobacteriia</taxon>
        <taxon>Flavobacteriales</taxon>
        <taxon>Weeksellaceae</taxon>
        <taxon>Chryseobacterium group</taxon>
        <taxon>Chryseobacterium</taxon>
    </lineage>
</organism>
<dbReference type="AlphaFoldDB" id="A0A7H1DTL2"/>
<reference evidence="1 2" key="1">
    <citation type="submission" date="2020-07" db="EMBL/GenBank/DDBJ databases">
        <title>Complete genome and description of Chryseobacterium manosquense strain Marseille-Q2069 sp. nov.</title>
        <authorList>
            <person name="Boxberger M."/>
        </authorList>
    </citation>
    <scope>NUCLEOTIDE SEQUENCE [LARGE SCALE GENOMIC DNA]</scope>
    <source>
        <strain evidence="1 2">Marseille-Q2069</strain>
    </source>
</reference>
<dbReference type="RefSeq" id="WP_188320421.1">
    <property type="nucleotide sequence ID" value="NZ_CP060203.1"/>
</dbReference>
<gene>
    <name evidence="1" type="ORF">H0S70_07925</name>
</gene>